<dbReference type="Proteomes" id="UP000094285">
    <property type="component" value="Unassembled WGS sequence"/>
</dbReference>
<dbReference type="InterPro" id="IPR015886">
    <property type="entry name" value="H2TH_FPG"/>
</dbReference>
<evidence type="ECO:0000256" key="9">
    <source>
        <dbReference type="ARBA" id="ARBA00023295"/>
    </source>
</evidence>
<dbReference type="InterPro" id="IPR012319">
    <property type="entry name" value="FPG_cat"/>
</dbReference>
<evidence type="ECO:0000256" key="2">
    <source>
        <dbReference type="ARBA" id="ARBA00009409"/>
    </source>
</evidence>
<dbReference type="EMBL" id="KV453909">
    <property type="protein sequence ID" value="ODV81879.1"/>
    <property type="molecule type" value="Genomic_DNA"/>
</dbReference>
<dbReference type="GeneID" id="30980371"/>
<dbReference type="SMART" id="SM00898">
    <property type="entry name" value="Fapy_DNA_glyco"/>
    <property type="match status" value="1"/>
</dbReference>
<evidence type="ECO:0000256" key="5">
    <source>
        <dbReference type="ARBA" id="ARBA00023125"/>
    </source>
</evidence>
<dbReference type="GO" id="GO:0006284">
    <property type="term" value="P:base-excision repair"/>
    <property type="evidence" value="ECO:0007669"/>
    <property type="project" value="InterPro"/>
</dbReference>
<feature type="domain" description="Formamidopyrimidine-DNA glycosylase catalytic" evidence="10">
    <location>
        <begin position="2"/>
        <end position="189"/>
    </location>
</feature>
<dbReference type="GO" id="GO:0003684">
    <property type="term" value="F:damaged DNA binding"/>
    <property type="evidence" value="ECO:0007669"/>
    <property type="project" value="InterPro"/>
</dbReference>
<dbReference type="GO" id="GO:0005634">
    <property type="term" value="C:nucleus"/>
    <property type="evidence" value="ECO:0007669"/>
    <property type="project" value="TreeGrafter"/>
</dbReference>
<evidence type="ECO:0000256" key="8">
    <source>
        <dbReference type="ARBA" id="ARBA00023268"/>
    </source>
</evidence>
<keyword evidence="6" id="KW-0234">DNA repair</keyword>
<dbReference type="RefSeq" id="XP_020067001.1">
    <property type="nucleotide sequence ID" value="XM_020206234.1"/>
</dbReference>
<evidence type="ECO:0000313" key="12">
    <source>
        <dbReference type="Proteomes" id="UP000094285"/>
    </source>
</evidence>
<dbReference type="GO" id="GO:0008534">
    <property type="term" value="F:oxidized purine nucleobase lesion DNA N-glycosylase activity"/>
    <property type="evidence" value="ECO:0007669"/>
    <property type="project" value="UniProtKB-EC"/>
</dbReference>
<keyword evidence="7" id="KW-0456">Lyase</keyword>
<accession>A0A1E4SQU7</accession>
<organism evidence="11 12">
    <name type="scientific">Suhomyces tanzawaensis NRRL Y-17324</name>
    <dbReference type="NCBI Taxonomy" id="984487"/>
    <lineage>
        <taxon>Eukaryota</taxon>
        <taxon>Fungi</taxon>
        <taxon>Dikarya</taxon>
        <taxon>Ascomycota</taxon>
        <taxon>Saccharomycotina</taxon>
        <taxon>Pichiomycetes</taxon>
        <taxon>Debaryomycetaceae</taxon>
        <taxon>Suhomyces</taxon>
    </lineage>
</organism>
<evidence type="ECO:0000256" key="7">
    <source>
        <dbReference type="ARBA" id="ARBA00023239"/>
    </source>
</evidence>
<keyword evidence="3" id="KW-0227">DNA damage</keyword>
<dbReference type="FunFam" id="1.10.8.50:FF:000009">
    <property type="entry name" value="Formamidopyrimidine-DNA glycosylase"/>
    <property type="match status" value="1"/>
</dbReference>
<dbReference type="PANTHER" id="PTHR22993">
    <property type="entry name" value="FORMAMIDOPYRIMIDINE-DNA GLYCOSYLASE"/>
    <property type="match status" value="1"/>
</dbReference>
<reference evidence="12" key="1">
    <citation type="submission" date="2016-05" db="EMBL/GenBank/DDBJ databases">
        <title>Comparative genomics of biotechnologically important yeasts.</title>
        <authorList>
            <consortium name="DOE Joint Genome Institute"/>
            <person name="Riley R."/>
            <person name="Haridas S."/>
            <person name="Wolfe K.H."/>
            <person name="Lopes M.R."/>
            <person name="Hittinger C.T."/>
            <person name="Goker M."/>
            <person name="Salamov A."/>
            <person name="Wisecaver J."/>
            <person name="Long T.M."/>
            <person name="Aerts A.L."/>
            <person name="Barry K."/>
            <person name="Choi C."/>
            <person name="Clum A."/>
            <person name="Coughlan A.Y."/>
            <person name="Deshpande S."/>
            <person name="Douglass A.P."/>
            <person name="Hanson S.J."/>
            <person name="Klenk H.-P."/>
            <person name="Labutti K."/>
            <person name="Lapidus A."/>
            <person name="Lindquist E."/>
            <person name="Lipzen A."/>
            <person name="Meier-Kolthoff J.P."/>
            <person name="Ohm R.A."/>
            <person name="Otillar R.P."/>
            <person name="Pangilinan J."/>
            <person name="Peng Y."/>
            <person name="Rokas A."/>
            <person name="Rosa C.A."/>
            <person name="Scheuner C."/>
            <person name="Sibirny A.A."/>
            <person name="Slot J.C."/>
            <person name="Stielow J.B."/>
            <person name="Sun H."/>
            <person name="Kurtzman C.P."/>
            <person name="Blackwell M."/>
            <person name="Grigoriev I.V."/>
            <person name="Jeffries T.W."/>
        </authorList>
    </citation>
    <scope>NUCLEOTIDE SEQUENCE [LARGE SCALE GENOMIC DNA]</scope>
    <source>
        <strain evidence="12">NRRL Y-17324</strain>
    </source>
</reference>
<evidence type="ECO:0000256" key="6">
    <source>
        <dbReference type="ARBA" id="ARBA00023204"/>
    </source>
</evidence>
<evidence type="ECO:0000256" key="1">
    <source>
        <dbReference type="ARBA" id="ARBA00001668"/>
    </source>
</evidence>
<dbReference type="PROSITE" id="PS51068">
    <property type="entry name" value="FPG_CAT"/>
    <property type="match status" value="1"/>
</dbReference>
<dbReference type="GO" id="GO:0003906">
    <property type="term" value="F:DNA-(apurinic or apyrimidinic site) endonuclease activity"/>
    <property type="evidence" value="ECO:0007669"/>
    <property type="project" value="InterPro"/>
</dbReference>
<keyword evidence="12" id="KW-1185">Reference proteome</keyword>
<sequence length="399" mass="45250">MPEVAEVAHVVALLRRNILGSRIVQTNLKNDALLFPLLKGSATPEDDLTRLQAQLTNAVIRSVGRHGKYFWIRIQPENSSQTGVLLMHFGMTGMIKLKDIYSHMVFMENGGDKKVLEQLTTSKYFAKGSVGTKGEVKEEIKEEVKEITEEVSADVKDEEWPPRFSKMELVLQKEDAKIDLAFVDPRRLGRVRFLTGDNVQTDTDLLLQEPLSALGPDYSKPGAERVKTETENGQVPEFVFGDPDPYHHGRPRLELEEFNRLVLSKKKPIKSLLLDQGFFAGVGNWLSDEICYHARLHPSEILSLKIEPGDEVSDVITKLYQSLVFVCEECVRVEGDTRQFPTNWLMLHRWGKARKKQPKARTSDGYEVDHVTVGGRTSCFVPELQQPLVAEPTKKRRKT</sequence>
<dbReference type="Gene3D" id="3.20.190.10">
    <property type="entry name" value="MutM-like, N-terminal"/>
    <property type="match status" value="1"/>
</dbReference>
<dbReference type="GO" id="GO:0016829">
    <property type="term" value="F:lyase activity"/>
    <property type="evidence" value="ECO:0007669"/>
    <property type="project" value="UniProtKB-KW"/>
</dbReference>
<comment type="similarity">
    <text evidence="2">Belongs to the FPG family.</text>
</comment>
<dbReference type="Pfam" id="PF01149">
    <property type="entry name" value="Fapy_DNA_glyco"/>
    <property type="match status" value="1"/>
</dbReference>
<comment type="catalytic activity">
    <reaction evidence="1">
        <text>Hydrolysis of DNA containing ring-opened 7-methylguanine residues, releasing 2,6-diamino-4-hydroxy-5-(N-methyl)formamidopyrimidine.</text>
        <dbReference type="EC" id="3.2.2.23"/>
    </reaction>
</comment>
<dbReference type="PANTHER" id="PTHR22993:SF9">
    <property type="entry name" value="FORMAMIDOPYRIMIDINE-DNA GLYCOSYLASE"/>
    <property type="match status" value="1"/>
</dbReference>
<keyword evidence="8" id="KW-0511">Multifunctional enzyme</keyword>
<dbReference type="Gene3D" id="1.10.8.50">
    <property type="match status" value="1"/>
</dbReference>
<dbReference type="SUPFAM" id="SSF81624">
    <property type="entry name" value="N-terminal domain of MutM-like DNA repair proteins"/>
    <property type="match status" value="1"/>
</dbReference>
<gene>
    <name evidence="11" type="ORF">CANTADRAFT_127825</name>
</gene>
<keyword evidence="4" id="KW-0378">Hydrolase</keyword>
<dbReference type="InterPro" id="IPR035937">
    <property type="entry name" value="FPG_N"/>
</dbReference>
<dbReference type="SUPFAM" id="SSF46946">
    <property type="entry name" value="S13-like H2TH domain"/>
    <property type="match status" value="1"/>
</dbReference>
<keyword evidence="5" id="KW-0238">DNA-binding</keyword>
<evidence type="ECO:0000256" key="4">
    <source>
        <dbReference type="ARBA" id="ARBA00022801"/>
    </source>
</evidence>
<dbReference type="SMART" id="SM01232">
    <property type="entry name" value="H2TH"/>
    <property type="match status" value="1"/>
</dbReference>
<dbReference type="OrthoDB" id="444592at2759"/>
<name>A0A1E4SQU7_9ASCO</name>
<dbReference type="Pfam" id="PF06831">
    <property type="entry name" value="H2TH"/>
    <property type="match status" value="1"/>
</dbReference>
<protein>
    <submittedName>
        <fullName evidence="11">Putative formamidopyrimidine DNA glycosylase</fullName>
    </submittedName>
</protein>
<dbReference type="GO" id="GO:0008270">
    <property type="term" value="F:zinc ion binding"/>
    <property type="evidence" value="ECO:0007669"/>
    <property type="project" value="InterPro"/>
</dbReference>
<dbReference type="InterPro" id="IPR010979">
    <property type="entry name" value="Ribosomal_uS13-like_H2TH"/>
</dbReference>
<evidence type="ECO:0000256" key="3">
    <source>
        <dbReference type="ARBA" id="ARBA00022763"/>
    </source>
</evidence>
<evidence type="ECO:0000313" key="11">
    <source>
        <dbReference type="EMBL" id="ODV81879.1"/>
    </source>
</evidence>
<dbReference type="STRING" id="984487.A0A1E4SQU7"/>
<keyword evidence="9" id="KW-0326">Glycosidase</keyword>
<dbReference type="AlphaFoldDB" id="A0A1E4SQU7"/>
<proteinExistence type="inferred from homology"/>
<evidence type="ECO:0000259" key="10">
    <source>
        <dbReference type="PROSITE" id="PS51068"/>
    </source>
</evidence>